<reference evidence="2" key="3">
    <citation type="submission" date="2015-06" db="UniProtKB">
        <authorList>
            <consortium name="EnsemblMetazoa"/>
        </authorList>
    </citation>
    <scope>IDENTIFICATION</scope>
</reference>
<dbReference type="EnsemblMetazoa" id="HelroT174861">
    <property type="protein sequence ID" value="HelroP174861"/>
    <property type="gene ID" value="HelroG174861"/>
</dbReference>
<dbReference type="Proteomes" id="UP000015101">
    <property type="component" value="Unassembled WGS sequence"/>
</dbReference>
<evidence type="ECO:0000313" key="1">
    <source>
        <dbReference type="EMBL" id="ESO01310.1"/>
    </source>
</evidence>
<dbReference type="OrthoDB" id="9986652at2759"/>
<proteinExistence type="predicted"/>
<evidence type="ECO:0000313" key="2">
    <source>
        <dbReference type="EnsemblMetazoa" id="HelroP174861"/>
    </source>
</evidence>
<protein>
    <recommendedName>
        <fullName evidence="4">SOCS box domain-containing protein</fullName>
    </recommendedName>
</protein>
<gene>
    <name evidence="2" type="primary">20205147</name>
    <name evidence="1" type="ORF">HELRODRAFT_174861</name>
</gene>
<keyword evidence="3" id="KW-1185">Reference proteome</keyword>
<dbReference type="RefSeq" id="XP_009020546.1">
    <property type="nucleotide sequence ID" value="XM_009022298.1"/>
</dbReference>
<dbReference type="EMBL" id="AMQM01005069">
    <property type="status" value="NOT_ANNOTATED_CDS"/>
    <property type="molecule type" value="Genomic_DNA"/>
</dbReference>
<organism evidence="2 3">
    <name type="scientific">Helobdella robusta</name>
    <name type="common">Californian leech</name>
    <dbReference type="NCBI Taxonomy" id="6412"/>
    <lineage>
        <taxon>Eukaryota</taxon>
        <taxon>Metazoa</taxon>
        <taxon>Spiralia</taxon>
        <taxon>Lophotrochozoa</taxon>
        <taxon>Annelida</taxon>
        <taxon>Clitellata</taxon>
        <taxon>Hirudinea</taxon>
        <taxon>Rhynchobdellida</taxon>
        <taxon>Glossiphoniidae</taxon>
        <taxon>Helobdella</taxon>
    </lineage>
</organism>
<reference evidence="1 3" key="2">
    <citation type="journal article" date="2013" name="Nature">
        <title>Insights into bilaterian evolution from three spiralian genomes.</title>
        <authorList>
            <person name="Simakov O."/>
            <person name="Marletaz F."/>
            <person name="Cho S.J."/>
            <person name="Edsinger-Gonzales E."/>
            <person name="Havlak P."/>
            <person name="Hellsten U."/>
            <person name="Kuo D.H."/>
            <person name="Larsson T."/>
            <person name="Lv J."/>
            <person name="Arendt D."/>
            <person name="Savage R."/>
            <person name="Osoegawa K."/>
            <person name="de Jong P."/>
            <person name="Grimwood J."/>
            <person name="Chapman J.A."/>
            <person name="Shapiro H."/>
            <person name="Aerts A."/>
            <person name="Otillar R.P."/>
            <person name="Terry A.Y."/>
            <person name="Boore J.L."/>
            <person name="Grigoriev I.V."/>
            <person name="Lindberg D.R."/>
            <person name="Seaver E.C."/>
            <person name="Weisblat D.A."/>
            <person name="Putnam N.H."/>
            <person name="Rokhsar D.S."/>
        </authorList>
    </citation>
    <scope>NUCLEOTIDE SEQUENCE</scope>
</reference>
<dbReference type="GeneID" id="20205147"/>
<dbReference type="CTD" id="20205147"/>
<sequence>MGSETSRADRSFRCDCTNSSNDKILTFDNHNNNKNNSGDEEKKSCQLLGECSIDSWKNGYAEAANFKETVLYCDRQQHKECSPAFCATRQLRLNASSDNQVFPSMRKVKFAKMSEHFEYNYIPAQMIAVHHLKLKSILCYRDSKYIVHLSKQGISQLGFLNLKPKKFRKFGQKLYECANFKLAGEISPDGSKCLILKLIVGSRVPEKVTDFCARYRTDIISSSAAVRKEELENETSNLNRILNSSIPPRNLDTDVVELLLYNLNTLELLSVNRFEILRSTSIPKFAFDPRHAWKRIALTNFTVRPDNTLSLVELIPPDNYKETFYDPSNVNVDTCLPNSSSCNNINSINSSSKIENQSRRDSEASVKEQWLWCILASNYKFTDISDSQKTVSTSFRLRNSSALPPLPTQGAIITDLRYTPDGRLLVVTILGRTRNCLCLTGGTRRLTSYRFQDGSEMHINCEGKSFDCYVYVLDGNTAQTVHCIQFNRYACLWHTCPTNYAPIFSMCSTRIAIPMDVIATVHDQSANRLGDLTNRHKFSLHGPHVVQVFRLPYNAFSLKSMCRSVLLEAGIDPHKLNLPPKIIEYFKYTPEYKY</sequence>
<dbReference type="InParanoid" id="T1F8J8"/>
<reference evidence="3" key="1">
    <citation type="submission" date="2012-12" db="EMBL/GenBank/DDBJ databases">
        <authorList>
            <person name="Hellsten U."/>
            <person name="Grimwood J."/>
            <person name="Chapman J.A."/>
            <person name="Shapiro H."/>
            <person name="Aerts A."/>
            <person name="Otillar R.P."/>
            <person name="Terry A.Y."/>
            <person name="Boore J.L."/>
            <person name="Simakov O."/>
            <person name="Marletaz F."/>
            <person name="Cho S.-J."/>
            <person name="Edsinger-Gonzales E."/>
            <person name="Havlak P."/>
            <person name="Kuo D.-H."/>
            <person name="Larsson T."/>
            <person name="Lv J."/>
            <person name="Arendt D."/>
            <person name="Savage R."/>
            <person name="Osoegawa K."/>
            <person name="de Jong P."/>
            <person name="Lindberg D.R."/>
            <person name="Seaver E.C."/>
            <person name="Weisblat D.A."/>
            <person name="Putnam N.H."/>
            <person name="Grigoriev I.V."/>
            <person name="Rokhsar D.S."/>
        </authorList>
    </citation>
    <scope>NUCLEOTIDE SEQUENCE</scope>
</reference>
<evidence type="ECO:0008006" key="4">
    <source>
        <dbReference type="Google" id="ProtNLM"/>
    </source>
</evidence>
<dbReference type="KEGG" id="hro:HELRODRAFT_174861"/>
<name>T1F8J8_HELRO</name>
<dbReference type="OMA" id="SEMHINC"/>
<dbReference type="EMBL" id="KB096785">
    <property type="protein sequence ID" value="ESO01310.1"/>
    <property type="molecule type" value="Genomic_DNA"/>
</dbReference>
<evidence type="ECO:0000313" key="3">
    <source>
        <dbReference type="Proteomes" id="UP000015101"/>
    </source>
</evidence>
<dbReference type="eggNOG" id="ENOG502SUQQ">
    <property type="taxonomic scope" value="Eukaryota"/>
</dbReference>
<accession>T1F8J8</accession>
<dbReference type="HOGENOM" id="CLU_459496_0_0_1"/>
<dbReference type="AlphaFoldDB" id="T1F8J8"/>